<dbReference type="RefSeq" id="WP_135525856.1">
    <property type="nucleotide sequence ID" value="NZ_SRLH01000003.1"/>
</dbReference>
<dbReference type="OrthoDB" id="1324136at2"/>
<dbReference type="InterPro" id="IPR028912">
    <property type="entry name" value="Tox-MPTase4_dom"/>
</dbReference>
<comment type="caution">
    <text evidence="3">The sequence shown here is derived from an EMBL/GenBank/DDBJ whole genome shotgun (WGS) entry which is preliminary data.</text>
</comment>
<feature type="transmembrane region" description="Helical" evidence="1">
    <location>
        <begin position="325"/>
        <end position="353"/>
    </location>
</feature>
<keyword evidence="1" id="KW-0472">Membrane</keyword>
<proteinExistence type="predicted"/>
<dbReference type="EMBL" id="SRLH01000003">
    <property type="protein sequence ID" value="TGD58596.1"/>
    <property type="molecule type" value="Genomic_DNA"/>
</dbReference>
<evidence type="ECO:0000256" key="1">
    <source>
        <dbReference type="SAM" id="Phobius"/>
    </source>
</evidence>
<evidence type="ECO:0000259" key="2">
    <source>
        <dbReference type="Pfam" id="PF15640"/>
    </source>
</evidence>
<organism evidence="3 4">
    <name type="scientific">Flavobacterium humi</name>
    <dbReference type="NCBI Taxonomy" id="2562683"/>
    <lineage>
        <taxon>Bacteria</taxon>
        <taxon>Pseudomonadati</taxon>
        <taxon>Bacteroidota</taxon>
        <taxon>Flavobacteriia</taxon>
        <taxon>Flavobacteriales</taxon>
        <taxon>Flavobacteriaceae</taxon>
        <taxon>Flavobacterium</taxon>
    </lineage>
</organism>
<name>A0A4Z0LAS8_9FLAO</name>
<keyword evidence="4" id="KW-1185">Reference proteome</keyword>
<reference evidence="3 4" key="1">
    <citation type="submission" date="2019-04" db="EMBL/GenBank/DDBJ databases">
        <title>Flavobacterium sp. strain DS2-A Genome sequencing and assembly.</title>
        <authorList>
            <person name="Kim I."/>
        </authorList>
    </citation>
    <scope>NUCLEOTIDE SEQUENCE [LARGE SCALE GENOMIC DNA]</scope>
    <source>
        <strain evidence="3 4">DS2-A</strain>
    </source>
</reference>
<accession>A0A4Z0LAS8</accession>
<keyword evidence="1" id="KW-0812">Transmembrane</keyword>
<keyword evidence="1" id="KW-1133">Transmembrane helix</keyword>
<dbReference type="Proteomes" id="UP000297407">
    <property type="component" value="Unassembled WGS sequence"/>
</dbReference>
<protein>
    <recommendedName>
        <fullName evidence="2">Tox-MPTase4 domain-containing protein</fullName>
    </recommendedName>
</protein>
<dbReference type="AlphaFoldDB" id="A0A4Z0LAS8"/>
<feature type="domain" description="Tox-MPTase4" evidence="2">
    <location>
        <begin position="554"/>
        <end position="674"/>
    </location>
</feature>
<evidence type="ECO:0000313" key="4">
    <source>
        <dbReference type="Proteomes" id="UP000297407"/>
    </source>
</evidence>
<dbReference type="Pfam" id="PF15640">
    <property type="entry name" value="Tox-MPTase4"/>
    <property type="match status" value="1"/>
</dbReference>
<feature type="transmembrane region" description="Helical" evidence="1">
    <location>
        <begin position="425"/>
        <end position="445"/>
    </location>
</feature>
<sequence>MSTYNGMPVVFDDEQDKGLLGSLFPMGANPLGFTGGLPNQNYYKSPFAELLRPNDGTLIKTDDPITVFENNFSYTIDVKMYDNGYEIINAYNKTTVKERDIIFFCEKNNPNKSNLFGTFVLVKYGSKYKDLLNDLISGKTVPIASHRKNSTVSKIIKTFNDEVTDNFSILTKIFSVDIEESKVKSIMSNELYANSSSTKTIKDIYEWYNNTISTVVNGITGWLEGIKFTEKDYIPQNKPMLSEAIKNALDAAKKGTDYLMPDAIENFISNSFETALSQIKNFIKGSLPQPWVLFLKKIYGTIQGMLSIFKEGVTKMADFAGEAFLLFKALLMGVANGLLSTVQTLLSAIGWLLEKNSYKIITGEFQKELQGKLEFIEDFFDLISEKAADFFSGIRSLINDFSLDKIKDILGIFGDKTKGLTKYDYAYFTGSFVFEVILGVILAYFTGGATAVAEAANLAEKVTAMLRLVAREVISTATMGAIDILQLFKVLITKFVQACKNGWKGFKQFLENLLKNKTDDIVQEEGKVLDEAFDGVSLINRGKYLGQVLEEIDIQKIKAFLTTHNVDLQIGKGDGIIEVTEYFYPSGNIVKLHPHQAAMFITNGETMKLVLREKATLYEAFHELMHFRDCQKIGKKAFLKKPLVEREKYVYDKMVRYSEYLNKKELKHAEDYINFHYYEARLTDNIGNPLKEVLPLNLDSFPKKRQEINIDKILKLK</sequence>
<evidence type="ECO:0000313" key="3">
    <source>
        <dbReference type="EMBL" id="TGD58596.1"/>
    </source>
</evidence>
<gene>
    <name evidence="3" type="ORF">E4635_06695</name>
</gene>